<dbReference type="PANTHER" id="PTHR10291">
    <property type="entry name" value="DEHYDRODOLICHYL DIPHOSPHATE SYNTHASE FAMILY MEMBER"/>
    <property type="match status" value="1"/>
</dbReference>
<dbReference type="PROSITE" id="PS01066">
    <property type="entry name" value="UPP_SYNTHASE"/>
    <property type="match status" value="1"/>
</dbReference>
<protein>
    <recommendedName>
        <fullName evidence="4">Alkyl transferase</fullName>
        <ecNumber evidence="4">2.5.1.-</ecNumber>
    </recommendedName>
</protein>
<evidence type="ECO:0000313" key="6">
    <source>
        <dbReference type="Proteomes" id="UP000277928"/>
    </source>
</evidence>
<dbReference type="InterPro" id="IPR001441">
    <property type="entry name" value="UPP_synth-like"/>
</dbReference>
<dbReference type="EMBL" id="UYRX01000325">
    <property type="protein sequence ID" value="VDK80188.1"/>
    <property type="molecule type" value="Genomic_DNA"/>
</dbReference>
<evidence type="ECO:0000256" key="4">
    <source>
        <dbReference type="RuleBase" id="RU363018"/>
    </source>
</evidence>
<keyword evidence="4" id="KW-0812">Transmembrane</keyword>
<keyword evidence="6" id="KW-1185">Reference proteome</keyword>
<evidence type="ECO:0000313" key="5">
    <source>
        <dbReference type="EMBL" id="VDK80188.1"/>
    </source>
</evidence>
<dbReference type="STRING" id="42156.A0A3P6ULR2"/>
<keyword evidence="4" id="KW-0472">Membrane</keyword>
<accession>A0A3P6ULR2</accession>
<dbReference type="AlphaFoldDB" id="A0A3P6ULR2"/>
<dbReference type="GO" id="GO:0045547">
    <property type="term" value="F:ditrans,polycis-polyprenyl diphosphate synthase [(2E,6E)-farnesyl diphosphate specific] activity"/>
    <property type="evidence" value="ECO:0007669"/>
    <property type="project" value="UniProtKB-EC"/>
</dbReference>
<dbReference type="CDD" id="cd00475">
    <property type="entry name" value="Cis_IPPS"/>
    <property type="match status" value="1"/>
</dbReference>
<comment type="catalytic activity">
    <reaction evidence="3">
        <text>n isopentenyl diphosphate + (2E,6E)-farnesyl diphosphate = a di-trans,poly-cis-polyprenyl diphosphate + n diphosphate</text>
        <dbReference type="Rhea" id="RHEA:53008"/>
        <dbReference type="Rhea" id="RHEA-COMP:19494"/>
        <dbReference type="ChEBI" id="CHEBI:33019"/>
        <dbReference type="ChEBI" id="CHEBI:128769"/>
        <dbReference type="ChEBI" id="CHEBI:136960"/>
        <dbReference type="ChEBI" id="CHEBI:175763"/>
        <dbReference type="EC" id="2.5.1.87"/>
    </reaction>
</comment>
<comment type="similarity">
    <text evidence="1 4">Belongs to the UPP synthase family.</text>
</comment>
<dbReference type="GO" id="GO:1904423">
    <property type="term" value="C:dehydrodolichyl diphosphate synthase complex"/>
    <property type="evidence" value="ECO:0007669"/>
    <property type="project" value="TreeGrafter"/>
</dbReference>
<keyword evidence="2 4" id="KW-0808">Transferase</keyword>
<dbReference type="EC" id="2.5.1.-" evidence="4"/>
<feature type="transmembrane region" description="Helical" evidence="4">
    <location>
        <begin position="21"/>
        <end position="44"/>
    </location>
</feature>
<organism evidence="5 6">
    <name type="scientific">Litomosoides sigmodontis</name>
    <name type="common">Filarial nematode worm</name>
    <dbReference type="NCBI Taxonomy" id="42156"/>
    <lineage>
        <taxon>Eukaryota</taxon>
        <taxon>Metazoa</taxon>
        <taxon>Ecdysozoa</taxon>
        <taxon>Nematoda</taxon>
        <taxon>Chromadorea</taxon>
        <taxon>Rhabditida</taxon>
        <taxon>Spirurina</taxon>
        <taxon>Spiruromorpha</taxon>
        <taxon>Filarioidea</taxon>
        <taxon>Onchocercidae</taxon>
        <taxon>Litomosoides</taxon>
    </lineage>
</organism>
<dbReference type="InterPro" id="IPR036424">
    <property type="entry name" value="UPP_synth-like_sf"/>
</dbReference>
<dbReference type="PANTHER" id="PTHR10291:SF43">
    <property type="entry name" value="DEHYDRODOLICHYL DIPHOSPHATE SYNTHASE COMPLEX SUBUNIT DHDDS"/>
    <property type="match status" value="1"/>
</dbReference>
<sequence length="337" mass="39806">MIIEYGPIRNLQQFFPYNNSLYVFCCLPVAIKFFYSPLVLNWLYKGEDKEALVLVMWFDLNEGKTWWHSLAKYFLTLGPIPQHIAFIMDGNRRYARKQRCSSFTEGHRKGFDKLTKVMQWCREFGVKEVTVYALSLENFKRSATEIDDLDKLIENGIRIQFFGNLEHLPLKLRRQIAKIELLTREQNCGTVNVCIAYTAQDELKRAFVIIAHGIQKGLLSTTDINECLISRCLDSRFSHDPDLLIRTSGEARLSDFLLWQCSKCHIHFDEVLWPDFDYWNLCKAIYFYQQSQISLKRLNENCLEEQKSTEKKNVLEFLRWADEERLENLRQMSEAMC</sequence>
<evidence type="ECO:0000256" key="1">
    <source>
        <dbReference type="ARBA" id="ARBA00005432"/>
    </source>
</evidence>
<evidence type="ECO:0000256" key="2">
    <source>
        <dbReference type="ARBA" id="ARBA00022679"/>
    </source>
</evidence>
<name>A0A3P6ULR2_LITSI</name>
<dbReference type="NCBIfam" id="TIGR00055">
    <property type="entry name" value="uppS"/>
    <property type="match status" value="1"/>
</dbReference>
<feature type="transmembrane region" description="Helical" evidence="4">
    <location>
        <begin position="66"/>
        <end position="88"/>
    </location>
</feature>
<dbReference type="InterPro" id="IPR018520">
    <property type="entry name" value="UPP_synth-like_CS"/>
</dbReference>
<dbReference type="GO" id="GO:0005783">
    <property type="term" value="C:endoplasmic reticulum"/>
    <property type="evidence" value="ECO:0007669"/>
    <property type="project" value="TreeGrafter"/>
</dbReference>
<reference evidence="5 6" key="1">
    <citation type="submission" date="2018-08" db="EMBL/GenBank/DDBJ databases">
        <authorList>
            <person name="Laetsch R D."/>
            <person name="Stevens L."/>
            <person name="Kumar S."/>
            <person name="Blaxter L. M."/>
        </authorList>
    </citation>
    <scope>NUCLEOTIDE SEQUENCE [LARGE SCALE GENOMIC DNA]</scope>
</reference>
<dbReference type="Proteomes" id="UP000277928">
    <property type="component" value="Unassembled WGS sequence"/>
</dbReference>
<dbReference type="GO" id="GO:0016094">
    <property type="term" value="P:polyprenol biosynthetic process"/>
    <property type="evidence" value="ECO:0007669"/>
    <property type="project" value="TreeGrafter"/>
</dbReference>
<gene>
    <name evidence="5" type="ORF">NLS_LOCUS4806</name>
</gene>
<dbReference type="Gene3D" id="3.40.1180.10">
    <property type="entry name" value="Decaprenyl diphosphate synthase-like"/>
    <property type="match status" value="1"/>
</dbReference>
<keyword evidence="4" id="KW-1133">Transmembrane helix</keyword>
<dbReference type="OMA" id="TKGQPDP"/>
<comment type="caution">
    <text evidence="4">Lacks conserved residue(s) required for the propagation of feature annotation.</text>
</comment>
<dbReference type="SUPFAM" id="SSF64005">
    <property type="entry name" value="Undecaprenyl diphosphate synthase"/>
    <property type="match status" value="1"/>
</dbReference>
<dbReference type="HAMAP" id="MF_01139">
    <property type="entry name" value="ISPT"/>
    <property type="match status" value="1"/>
</dbReference>
<dbReference type="OrthoDB" id="4173905at2759"/>
<evidence type="ECO:0000256" key="3">
    <source>
        <dbReference type="ARBA" id="ARBA00047353"/>
    </source>
</evidence>
<dbReference type="Pfam" id="PF01255">
    <property type="entry name" value="Prenyltransf"/>
    <property type="match status" value="1"/>
</dbReference>
<proteinExistence type="inferred from homology"/>